<dbReference type="PANTHER" id="PTHR23092:SF15">
    <property type="entry name" value="INACTIVE NON-CANONICAL POLY(A) RNA POLYMERASE PROTEIN TRF4-2-RELATED"/>
    <property type="match status" value="1"/>
</dbReference>
<dbReference type="PANTHER" id="PTHR23092">
    <property type="entry name" value="POLY(A) RNA POLYMERASE"/>
    <property type="match status" value="1"/>
</dbReference>
<sequence>MDYSYNFMMNNFYANNFFFFYNNDYYENMTNNDSRFVKNVGDKNSKNVIKCVHPYNMNSMNSMNNMNNMNNTNSICNINNNSRCGSKSFPYKDTHVDNKMNIPLETYEISSEILEKSKRNKNYFEDPFKYYTDIHVDDYSYGMNNPYKAKNNNNNNNSNNNNNNSNNNNNNNNNNSQHHYYYYNNNNCSNYNNPYNYYNNNIYYDNVYKIPLYNNYTNNMIYPFPFLISPHYVQDLNYLYPFNYHNKYAEENPFNKEYTTNHVNNKQFNTHVNEIDHKKRCYNNNNNNNSYLEYKKIKNKRKKKKFKNYTIEPQQRTCVYNEKNINTDKNVNINKNINVNINKNRNILYDIIHTTDKSKMLKSNLSCDHNVDNVQNNKLDSQEKKNKDTVDECEHCIADVVTSSSLNKINFKESLKKHSNNNDDNNNNNNNDEEKKKKLLTSNEYNHKDINKFVYDIQELSYNNIIYDNKHIKEKLKKNLFNNIEKIKRNQSVDIKCFKTWFNNINYNNSFNHILYDKKRNRRSISLNIPKRSNLFKLRSNVINDNQILPNNIYNMSNIYFYAQPNNKHHYLNNNYNKKDLFLLFYKTEKKLIDLLKIVKPTKDIKLIKQNIFCLLSKLIKHILNSEINIYTVGSTAYGVDSKTSDLDIVIQTNLYNPKYILHNIYNYINQIKETHNNKQNHLQHGLLTKINHHEENDFSFFNNVELQLVDSARVPILTLKKNKIVCDVSVNTNNSLKHTEFFLNILTRFPNLKNVMRLLKFFLKVRTLPSMKQGGLPTIFWMMLCVKYCRISRERSEKNEIITDNSCVNKMINKDTSILNENHRNINDQDVLLISKKDTLKNKSNEKSNFRRPINTNDKAQVTQDLRNNYNSILNNWDLEDNYQKDKSHSKPTNIENDKINNDHNDDKDEHFNVNHICNRFVLDDKPIHDSNKLDKYNYPYEDNSSLCISHASDVSHISKNCGSFFGKGKRYFSKHAHNTNNSDSNVFINEKKNKMNKDNYTNNTCSKDSFKLSYHFLNSLKNENYEMRDMSNCSSCENNPAVYNDDMDPNIFDNNFFDGNIFDGNFFDDHNTLPNLKKKKLDYDQNNFNHDQHSDINSHVSFNNNLISNPSIYFSTCSTYSSIKPENVDKKYIKKKKNILKVIHKNSVVVSKYMSLINKKNKENHNLIGKEEKIENDNTQDIKDNVYSSYSNDNNKYDNNNNTYDNNNNKYDNNNNNFNINTNYLMNICPLFYSFMIFFNQLNSRKKLMKIINIIDEEKCLDKDENEINKKILSSICHGGVWDELVTLYDPIYSSNYESFINRKKNDYNKIYDKPIEMNKNGQDMQSKGNYTTTKNSTTNYNNIQKNDLNKKFVDATTGNTYSDRITAQSYIHDNNDENNNIHNYIDEIDDMDNVHNVVNSCGVHLNDVHSFQKDREDNSSYSYRRNEHMSNNIDTICGSKNLLLNHKGTNQDNNIFERNKENVSNSSYNYINENNTFSEKNFSTCSILKRRNVYHNKDYRYCFSTSQQNDGKYLEQNKSNVLHNDDYNDDYNDYYNDEYNDDYYDADNVDVFHYINKNKSNSFISNNYPCDNTYNQNTNLNNDNCKTKNNINMPLNINYPYGISKDEMIHFKNYPYNYNDKYDFDEDISSLMKNLKTDDYTNDDPL</sequence>
<dbReference type="GO" id="GO:0043634">
    <property type="term" value="P:polyadenylation-dependent ncRNA catabolic process"/>
    <property type="evidence" value="ECO:0007669"/>
    <property type="project" value="TreeGrafter"/>
</dbReference>
<proteinExistence type="predicted"/>
<feature type="region of interest" description="Disordered" evidence="1">
    <location>
        <begin position="1192"/>
        <end position="1211"/>
    </location>
</feature>
<accession>A0A024VGJ5</accession>
<dbReference type="GO" id="GO:0031499">
    <property type="term" value="C:TRAMP complex"/>
    <property type="evidence" value="ECO:0007669"/>
    <property type="project" value="TreeGrafter"/>
</dbReference>
<organism evidence="2 3">
    <name type="scientific">Plasmodium falciparum FCH/4</name>
    <dbReference type="NCBI Taxonomy" id="1036724"/>
    <lineage>
        <taxon>Eukaryota</taxon>
        <taxon>Sar</taxon>
        <taxon>Alveolata</taxon>
        <taxon>Apicomplexa</taxon>
        <taxon>Aconoidasida</taxon>
        <taxon>Haemosporida</taxon>
        <taxon>Plasmodiidae</taxon>
        <taxon>Plasmodium</taxon>
        <taxon>Plasmodium (Laverania)</taxon>
    </lineage>
</organism>
<reference evidence="2 3" key="2">
    <citation type="submission" date="2013-02" db="EMBL/GenBank/DDBJ databases">
        <title>The Genome Sequence of Plasmodium falciparum FCH/4.</title>
        <authorList>
            <consortium name="The Broad Institute Genome Sequencing Platform"/>
            <consortium name="The Broad Institute Genome Sequencing Center for Infectious Disease"/>
            <person name="Neafsey D."/>
            <person name="Cheeseman I."/>
            <person name="Volkman S."/>
            <person name="Adams J."/>
            <person name="Walker B."/>
            <person name="Young S.K."/>
            <person name="Zeng Q."/>
            <person name="Gargeya S."/>
            <person name="Fitzgerald M."/>
            <person name="Haas B."/>
            <person name="Abouelleil A."/>
            <person name="Alvarado L."/>
            <person name="Arachchi H.M."/>
            <person name="Berlin A.M."/>
            <person name="Chapman S.B."/>
            <person name="Dewar J."/>
            <person name="Goldberg J."/>
            <person name="Griggs A."/>
            <person name="Gujja S."/>
            <person name="Hansen M."/>
            <person name="Howarth C."/>
            <person name="Imamovic A."/>
            <person name="Larimer J."/>
            <person name="McCowan C."/>
            <person name="Murphy C."/>
            <person name="Neiman D."/>
            <person name="Pearson M."/>
            <person name="Priest M."/>
            <person name="Roberts A."/>
            <person name="Saif S."/>
            <person name="Shea T."/>
            <person name="Sisk P."/>
            <person name="Sykes S."/>
            <person name="Wortman J."/>
            <person name="Nusbaum C."/>
            <person name="Birren B."/>
        </authorList>
    </citation>
    <scope>NUCLEOTIDE SEQUENCE [LARGE SCALE GENOMIC DNA]</scope>
    <source>
        <strain evidence="2 3">FCH/4</strain>
    </source>
</reference>
<dbReference type="GO" id="GO:1990817">
    <property type="term" value="F:poly(A) RNA polymerase activity"/>
    <property type="evidence" value="ECO:0007669"/>
    <property type="project" value="InterPro"/>
</dbReference>
<dbReference type="GO" id="GO:0031123">
    <property type="term" value="P:RNA 3'-end processing"/>
    <property type="evidence" value="ECO:0007669"/>
    <property type="project" value="TreeGrafter"/>
</dbReference>
<dbReference type="Gene3D" id="3.30.460.10">
    <property type="entry name" value="Beta Polymerase, domain 2"/>
    <property type="match status" value="1"/>
</dbReference>
<dbReference type="GO" id="GO:0005730">
    <property type="term" value="C:nucleolus"/>
    <property type="evidence" value="ECO:0007669"/>
    <property type="project" value="TreeGrafter"/>
</dbReference>
<reference evidence="2 3" key="1">
    <citation type="submission" date="2013-02" db="EMBL/GenBank/DDBJ databases">
        <title>The Genome Annotation of Plasmodium falciparum FCH/4.</title>
        <authorList>
            <consortium name="The Broad Institute Genome Sequencing Platform"/>
            <consortium name="The Broad Institute Genome Sequencing Center for Infectious Disease"/>
            <person name="Neafsey D."/>
            <person name="Hoffman S."/>
            <person name="Volkman S."/>
            <person name="Rosenthal P."/>
            <person name="Walker B."/>
            <person name="Young S.K."/>
            <person name="Zeng Q."/>
            <person name="Gargeya S."/>
            <person name="Fitzgerald M."/>
            <person name="Haas B."/>
            <person name="Abouelleil A."/>
            <person name="Allen A.W."/>
            <person name="Alvarado L."/>
            <person name="Arachchi H.M."/>
            <person name="Berlin A.M."/>
            <person name="Chapman S.B."/>
            <person name="Gainer-Dewar J."/>
            <person name="Goldberg J."/>
            <person name="Griggs A."/>
            <person name="Gujja S."/>
            <person name="Hansen M."/>
            <person name="Howarth C."/>
            <person name="Imamovic A."/>
            <person name="Ireland A."/>
            <person name="Larimer J."/>
            <person name="McCowan C."/>
            <person name="Murphy C."/>
            <person name="Pearson M."/>
            <person name="Poon T.W."/>
            <person name="Priest M."/>
            <person name="Roberts A."/>
            <person name="Saif S."/>
            <person name="Shea T."/>
            <person name="Sisk P."/>
            <person name="Sykes S."/>
            <person name="Wortman J."/>
            <person name="Nusbaum C."/>
            <person name="Birren B."/>
        </authorList>
    </citation>
    <scope>NUCLEOTIDE SEQUENCE [LARGE SCALE GENOMIC DNA]</scope>
    <source>
        <strain evidence="2 3">FCH/4</strain>
    </source>
</reference>
<feature type="region of interest" description="Disordered" evidence="1">
    <location>
        <begin position="414"/>
        <end position="434"/>
    </location>
</feature>
<protein>
    <recommendedName>
        <fullName evidence="4">Erythrocyte membrane-associated antigen</fullName>
    </recommendedName>
</protein>
<feature type="region of interest" description="Disordered" evidence="1">
    <location>
        <begin position="145"/>
        <end position="179"/>
    </location>
</feature>
<feature type="compositionally biased region" description="Basic and acidic residues" evidence="1">
    <location>
        <begin position="897"/>
        <end position="908"/>
    </location>
</feature>
<dbReference type="OrthoDB" id="2274644at2759"/>
<dbReference type="GO" id="GO:0003729">
    <property type="term" value="F:mRNA binding"/>
    <property type="evidence" value="ECO:0007669"/>
    <property type="project" value="TreeGrafter"/>
</dbReference>
<dbReference type="EMBL" id="KI928068">
    <property type="protein sequence ID" value="ETW27378.1"/>
    <property type="molecule type" value="Genomic_DNA"/>
</dbReference>
<evidence type="ECO:0000313" key="3">
    <source>
        <dbReference type="Proteomes" id="UP000030656"/>
    </source>
</evidence>
<name>A0A024VGJ5_PLAFA</name>
<gene>
    <name evidence="2" type="ORF">PFFCH_05150</name>
</gene>
<dbReference type="Proteomes" id="UP000030656">
    <property type="component" value="Unassembled WGS sequence"/>
</dbReference>
<feature type="region of interest" description="Disordered" evidence="1">
    <location>
        <begin position="884"/>
        <end position="908"/>
    </location>
</feature>
<dbReference type="InterPro" id="IPR045862">
    <property type="entry name" value="Trf4-like"/>
</dbReference>
<dbReference type="InterPro" id="IPR043519">
    <property type="entry name" value="NT_sf"/>
</dbReference>
<evidence type="ECO:0000313" key="2">
    <source>
        <dbReference type="EMBL" id="ETW27378.1"/>
    </source>
</evidence>
<evidence type="ECO:0000256" key="1">
    <source>
        <dbReference type="SAM" id="MobiDB-lite"/>
    </source>
</evidence>
<evidence type="ECO:0008006" key="4">
    <source>
        <dbReference type="Google" id="ProtNLM"/>
    </source>
</evidence>
<dbReference type="SUPFAM" id="SSF81301">
    <property type="entry name" value="Nucleotidyltransferase"/>
    <property type="match status" value="1"/>
</dbReference>
<dbReference type="Gene3D" id="1.10.1410.10">
    <property type="match status" value="1"/>
</dbReference>